<dbReference type="Proteomes" id="UP000694918">
    <property type="component" value="Unplaced"/>
</dbReference>
<dbReference type="InterPro" id="IPR053134">
    <property type="entry name" value="RNA-dir_DNA_polymerase"/>
</dbReference>
<evidence type="ECO:0000259" key="1">
    <source>
        <dbReference type="Pfam" id="PF00078"/>
    </source>
</evidence>
<dbReference type="CDD" id="cd01647">
    <property type="entry name" value="RT_LTR"/>
    <property type="match status" value="1"/>
</dbReference>
<protein>
    <submittedName>
        <fullName evidence="3">Uncharacterized protein LOC105114938</fullName>
    </submittedName>
</protein>
<dbReference type="Pfam" id="PF00078">
    <property type="entry name" value="RVT_1"/>
    <property type="match status" value="1"/>
</dbReference>
<dbReference type="InterPro" id="IPR000477">
    <property type="entry name" value="RT_dom"/>
</dbReference>
<gene>
    <name evidence="3" type="primary">LOC105114938</name>
</gene>
<dbReference type="AlphaFoldDB" id="A0AAJ6X8U4"/>
<dbReference type="InterPro" id="IPR043128">
    <property type="entry name" value="Rev_trsase/Diguanyl_cyclase"/>
</dbReference>
<dbReference type="Gene3D" id="3.30.70.270">
    <property type="match status" value="2"/>
</dbReference>
<dbReference type="Gene3D" id="3.10.10.10">
    <property type="entry name" value="HIV Type 1 Reverse Transcriptase, subunit A, domain 1"/>
    <property type="match status" value="1"/>
</dbReference>
<feature type="domain" description="Reverse transcriptase" evidence="1">
    <location>
        <begin position="347"/>
        <end position="451"/>
    </location>
</feature>
<dbReference type="PANTHER" id="PTHR24559:SF457">
    <property type="entry name" value="RNA-DIRECTED DNA POLYMERASE HOMOLOG"/>
    <property type="match status" value="1"/>
</dbReference>
<dbReference type="InterPro" id="IPR043502">
    <property type="entry name" value="DNA/RNA_pol_sf"/>
</dbReference>
<dbReference type="SUPFAM" id="SSF56672">
    <property type="entry name" value="DNA/RNA polymerases"/>
    <property type="match status" value="1"/>
</dbReference>
<keyword evidence="2" id="KW-1185">Reference proteome</keyword>
<dbReference type="GeneID" id="105114938"/>
<dbReference type="RefSeq" id="XP_011009973.1">
    <property type="nucleotide sequence ID" value="XM_011011671.1"/>
</dbReference>
<name>A0AAJ6X8U4_POPEU</name>
<reference evidence="3" key="1">
    <citation type="submission" date="2025-08" db="UniProtKB">
        <authorList>
            <consortium name="RefSeq"/>
        </authorList>
    </citation>
    <scope>IDENTIFICATION</scope>
</reference>
<accession>A0AAJ6X8U4</accession>
<dbReference type="KEGG" id="peu:105114938"/>
<sequence length="668" mass="76188">MGRMLEPIEKKGFIGKKKDCEVNNVEAGYKGRPWIHASGAVTSSLHQCLKYIINDILVKVKAEETLSMIRNVSVPYIEEEDCKDGNLHAFEIVNTEWAPENKNDPITGNLKRINMIKIKAANQRFGLGFKPKKDDHKRVARIKREKKSAYVMKPENMMKVLGQKLVIMDINNIEESERKGWNYDNEQKTIKEDELLSQLTVYYLEEAPTSAFVRKLLVEEFAFVFLYLVGNLGSRCQHKINVGTEQDKRELKIGTLITTEERCSLTSLLQEYIDVFAWSYTDMPGLDIDIVVHRLPLIEGCKPVKQKLRRTRPDIVLKVKAEIEKQWDAGFLEVIKYPQWVSNIVVVPKNDDKIRVCVDFRDLNKASPKDDFPLPHIDVLVDNAARSSTYSFMDGFSGYNQIKMAEEDKEKTTFVTPWGTFCYKVMPFGLKNAGATYHRAMVTLFHDMMHKEIEVYLKLNPSKCSFGVKSGKLLGFVISNKGIEVDPDKVKAIQAMTVPKTEKEVRAKVALQEIHEGICATHASGHMMARQMQRSGYLWMTIEKDCMDYVRNKVGWITFDDAPNVNSNPIPNHATSSGGLNAGGVEGKKERALKVSMEKLYGMLVQSGYLSEFEIVINGNNYCKFHGEVGHHIDYCEEFHQEVKRILIFSMIRIESEEESSEVGMIGH</sequence>
<evidence type="ECO:0000313" key="2">
    <source>
        <dbReference type="Proteomes" id="UP000694918"/>
    </source>
</evidence>
<organism evidence="2 3">
    <name type="scientific">Populus euphratica</name>
    <name type="common">Euphrates poplar</name>
    <dbReference type="NCBI Taxonomy" id="75702"/>
    <lineage>
        <taxon>Eukaryota</taxon>
        <taxon>Viridiplantae</taxon>
        <taxon>Streptophyta</taxon>
        <taxon>Embryophyta</taxon>
        <taxon>Tracheophyta</taxon>
        <taxon>Spermatophyta</taxon>
        <taxon>Magnoliopsida</taxon>
        <taxon>eudicotyledons</taxon>
        <taxon>Gunneridae</taxon>
        <taxon>Pentapetalae</taxon>
        <taxon>rosids</taxon>
        <taxon>fabids</taxon>
        <taxon>Malpighiales</taxon>
        <taxon>Salicaceae</taxon>
        <taxon>Saliceae</taxon>
        <taxon>Populus</taxon>
    </lineage>
</organism>
<proteinExistence type="predicted"/>
<evidence type="ECO:0000313" key="3">
    <source>
        <dbReference type="RefSeq" id="XP_011009973.1"/>
    </source>
</evidence>
<dbReference type="PANTHER" id="PTHR24559">
    <property type="entry name" value="TRANSPOSON TY3-I GAG-POL POLYPROTEIN"/>
    <property type="match status" value="1"/>
</dbReference>